<sequence>MRLAFFKESADKKFEQIYEPHRCVQTVVARGIVISNTSLINLFKDADEYGVFYITTRKLNQSVLENQFSFLKGMAGNTEDRVEESFLDSFECLTGEVMKNSDLLPNTSCERPEIYCDQDEVETDLGTTRVQIPNNSFDLLK</sequence>
<evidence type="ECO:0000313" key="2">
    <source>
        <dbReference type="Proteomes" id="UP000325440"/>
    </source>
</evidence>
<organism evidence="1 2">
    <name type="scientific">Cinara cedri</name>
    <dbReference type="NCBI Taxonomy" id="506608"/>
    <lineage>
        <taxon>Eukaryota</taxon>
        <taxon>Metazoa</taxon>
        <taxon>Ecdysozoa</taxon>
        <taxon>Arthropoda</taxon>
        <taxon>Hexapoda</taxon>
        <taxon>Insecta</taxon>
        <taxon>Pterygota</taxon>
        <taxon>Neoptera</taxon>
        <taxon>Paraneoptera</taxon>
        <taxon>Hemiptera</taxon>
        <taxon>Sternorrhyncha</taxon>
        <taxon>Aphidomorpha</taxon>
        <taxon>Aphidoidea</taxon>
        <taxon>Aphididae</taxon>
        <taxon>Lachninae</taxon>
        <taxon>Cinara</taxon>
    </lineage>
</organism>
<evidence type="ECO:0000313" key="1">
    <source>
        <dbReference type="EMBL" id="VVC31752.1"/>
    </source>
</evidence>
<dbReference type="AlphaFoldDB" id="A0A5E4MJV5"/>
<reference evidence="1 2" key="1">
    <citation type="submission" date="2019-08" db="EMBL/GenBank/DDBJ databases">
        <authorList>
            <person name="Alioto T."/>
            <person name="Alioto T."/>
            <person name="Gomez Garrido J."/>
        </authorList>
    </citation>
    <scope>NUCLEOTIDE SEQUENCE [LARGE SCALE GENOMIC DNA]</scope>
</reference>
<protein>
    <submittedName>
        <fullName evidence="1">Uncharacterized protein</fullName>
    </submittedName>
</protein>
<name>A0A5E4MJV5_9HEMI</name>
<dbReference type="OrthoDB" id="6627143at2759"/>
<dbReference type="Proteomes" id="UP000325440">
    <property type="component" value="Unassembled WGS sequence"/>
</dbReference>
<dbReference type="EMBL" id="CABPRJ010000951">
    <property type="protein sequence ID" value="VVC31752.1"/>
    <property type="molecule type" value="Genomic_DNA"/>
</dbReference>
<gene>
    <name evidence="1" type="ORF">CINCED_3A018276</name>
</gene>
<keyword evidence="2" id="KW-1185">Reference proteome</keyword>
<accession>A0A5E4MJV5</accession>
<proteinExistence type="predicted"/>